<dbReference type="EMBL" id="CAOF01000137">
    <property type="protein sequence ID" value="CCO48125.1"/>
    <property type="molecule type" value="Genomic_DNA"/>
</dbReference>
<sequence length="169" mass="19123">METRIREAVLEDVPEVAHVHVTSWQAAYHGLMPDEFIKQQTIERRTKLWTNVISKSLANLLVAEENQKVVGFICFEKAQPNLSSQSIEISSIYLLPSHFGKGVGSKLMEECESKLECSSVSQITLWALDTNKSALTFYKKHGFIETGKRSKERLSSVVLNDLELVKILE</sequence>
<dbReference type="SUPFAM" id="SSF55729">
    <property type="entry name" value="Acyl-CoA N-acyltransferases (Nat)"/>
    <property type="match status" value="1"/>
</dbReference>
<evidence type="ECO:0000256" key="2">
    <source>
        <dbReference type="ARBA" id="ARBA00023315"/>
    </source>
</evidence>
<dbReference type="CDD" id="cd04301">
    <property type="entry name" value="NAT_SF"/>
    <property type="match status" value="1"/>
</dbReference>
<dbReference type="Proteomes" id="UP000018211">
    <property type="component" value="Unassembled WGS sequence"/>
</dbReference>
<keyword evidence="2" id="KW-0012">Acyltransferase</keyword>
<comment type="caution">
    <text evidence="4">The sequence shown here is derived from an EMBL/GenBank/DDBJ whole genome shotgun (WGS) entry which is preliminary data.</text>
</comment>
<dbReference type="PANTHER" id="PTHR43877">
    <property type="entry name" value="AMINOALKYLPHOSPHONATE N-ACETYLTRANSFERASE-RELATED-RELATED"/>
    <property type="match status" value="1"/>
</dbReference>
<dbReference type="InterPro" id="IPR000182">
    <property type="entry name" value="GNAT_dom"/>
</dbReference>
<name>A0AAV2VTW0_9VIBR</name>
<dbReference type="PROSITE" id="PS51186">
    <property type="entry name" value="GNAT"/>
    <property type="match status" value="1"/>
</dbReference>
<gene>
    <name evidence="4" type="ORF">VIBNISOn1_450089</name>
</gene>
<reference evidence="4 5" key="1">
    <citation type="journal article" date="2013" name="ISME J.">
        <title>Comparative genomics of pathogenic lineages of Vibrio nigripulchritudo identifies virulence-associated traits.</title>
        <authorList>
            <person name="Goudenege D."/>
            <person name="Labreuche Y."/>
            <person name="Krin E."/>
            <person name="Ansquer D."/>
            <person name="Mangenot S."/>
            <person name="Calteau A."/>
            <person name="Medigue C."/>
            <person name="Mazel D."/>
            <person name="Polz M.F."/>
            <person name="Le Roux F."/>
        </authorList>
    </citation>
    <scope>NUCLEOTIDE SEQUENCE [LARGE SCALE GENOMIC DNA]</scope>
    <source>
        <strain evidence="4 5">SOn1</strain>
    </source>
</reference>
<accession>A0AAV2VTW0</accession>
<dbReference type="AlphaFoldDB" id="A0AAV2VTW0"/>
<dbReference type="Pfam" id="PF00583">
    <property type="entry name" value="Acetyltransf_1"/>
    <property type="match status" value="1"/>
</dbReference>
<protein>
    <submittedName>
        <fullName evidence="4">Transcriptional regulator</fullName>
    </submittedName>
</protein>
<evidence type="ECO:0000313" key="4">
    <source>
        <dbReference type="EMBL" id="CCO48125.1"/>
    </source>
</evidence>
<dbReference type="InterPro" id="IPR016181">
    <property type="entry name" value="Acyl_CoA_acyltransferase"/>
</dbReference>
<evidence type="ECO:0000259" key="3">
    <source>
        <dbReference type="PROSITE" id="PS51186"/>
    </source>
</evidence>
<feature type="domain" description="N-acetyltransferase" evidence="3">
    <location>
        <begin position="3"/>
        <end position="169"/>
    </location>
</feature>
<evidence type="ECO:0000313" key="5">
    <source>
        <dbReference type="Proteomes" id="UP000018211"/>
    </source>
</evidence>
<dbReference type="RefSeq" id="WP_022612713.1">
    <property type="nucleotide sequence ID" value="NZ_LK391965.1"/>
</dbReference>
<evidence type="ECO:0000256" key="1">
    <source>
        <dbReference type="ARBA" id="ARBA00022679"/>
    </source>
</evidence>
<proteinExistence type="predicted"/>
<dbReference type="Gene3D" id="3.40.630.30">
    <property type="match status" value="1"/>
</dbReference>
<dbReference type="InterPro" id="IPR050832">
    <property type="entry name" value="Bact_Acetyltransf"/>
</dbReference>
<organism evidence="4 5">
    <name type="scientific">Vibrio nigripulchritudo SOn1</name>
    <dbReference type="NCBI Taxonomy" id="1238450"/>
    <lineage>
        <taxon>Bacteria</taxon>
        <taxon>Pseudomonadati</taxon>
        <taxon>Pseudomonadota</taxon>
        <taxon>Gammaproteobacteria</taxon>
        <taxon>Vibrionales</taxon>
        <taxon>Vibrionaceae</taxon>
        <taxon>Vibrio</taxon>
    </lineage>
</organism>
<keyword evidence="1" id="KW-0808">Transferase</keyword>
<dbReference type="GO" id="GO:0016747">
    <property type="term" value="F:acyltransferase activity, transferring groups other than amino-acyl groups"/>
    <property type="evidence" value="ECO:0007669"/>
    <property type="project" value="InterPro"/>
</dbReference>